<gene>
    <name evidence="7" type="ORF">GBK04_05725</name>
</gene>
<evidence type="ECO:0000256" key="1">
    <source>
        <dbReference type="ARBA" id="ARBA00004141"/>
    </source>
</evidence>
<dbReference type="EMBL" id="WHLY01000002">
    <property type="protein sequence ID" value="MPR32867.1"/>
    <property type="molecule type" value="Genomic_DNA"/>
</dbReference>
<keyword evidence="3 6" id="KW-0812">Transmembrane</keyword>
<organism evidence="7 8">
    <name type="scientific">Salmonirosea aquatica</name>
    <dbReference type="NCBI Taxonomy" id="2654236"/>
    <lineage>
        <taxon>Bacteria</taxon>
        <taxon>Pseudomonadati</taxon>
        <taxon>Bacteroidota</taxon>
        <taxon>Cytophagia</taxon>
        <taxon>Cytophagales</taxon>
        <taxon>Spirosomataceae</taxon>
        <taxon>Salmonirosea</taxon>
    </lineage>
</organism>
<feature type="transmembrane region" description="Helical" evidence="6">
    <location>
        <begin position="46"/>
        <end position="63"/>
    </location>
</feature>
<evidence type="ECO:0000313" key="8">
    <source>
        <dbReference type="Proteomes" id="UP000479293"/>
    </source>
</evidence>
<keyword evidence="4 6" id="KW-1133">Transmembrane helix</keyword>
<comment type="caution">
    <text evidence="7">The sequence shown here is derived from an EMBL/GenBank/DDBJ whole genome shotgun (WGS) entry which is preliminary data.</text>
</comment>
<evidence type="ECO:0000256" key="4">
    <source>
        <dbReference type="ARBA" id="ARBA00022989"/>
    </source>
</evidence>
<evidence type="ECO:0000256" key="5">
    <source>
        <dbReference type="ARBA" id="ARBA00023136"/>
    </source>
</evidence>
<name>A0A7C9FBQ2_9BACT</name>
<evidence type="ECO:0000256" key="6">
    <source>
        <dbReference type="SAM" id="Phobius"/>
    </source>
</evidence>
<accession>A0A7C9FBQ2</accession>
<keyword evidence="8" id="KW-1185">Reference proteome</keyword>
<proteinExistence type="inferred from homology"/>
<dbReference type="PANTHER" id="PTHR43461">
    <property type="entry name" value="TRANSMEMBRANE PROTEIN 256"/>
    <property type="match status" value="1"/>
</dbReference>
<comment type="similarity">
    <text evidence="2">Belongs to the UPF0382 family.</text>
</comment>
<dbReference type="GO" id="GO:0005886">
    <property type="term" value="C:plasma membrane"/>
    <property type="evidence" value="ECO:0007669"/>
    <property type="project" value="TreeGrafter"/>
</dbReference>
<feature type="transmembrane region" description="Helical" evidence="6">
    <location>
        <begin position="108"/>
        <end position="127"/>
    </location>
</feature>
<comment type="subcellular location">
    <subcellularLocation>
        <location evidence="1">Membrane</location>
        <topology evidence="1">Multi-pass membrane protein</topology>
    </subcellularLocation>
</comment>
<sequence length="131" mass="13437">MKFMLQAGAILGALAVAIGAFGAHALKASLEASGRADTFETAVKYQFYHALALVLVGLLLGRAEAGDPSLGAVRWLNWSGYAFAAGVLIFSGSLYAICFTGITKFGAVAPIGGLLMIAGWVLLFLAAGKLG</sequence>
<dbReference type="AlphaFoldDB" id="A0A7C9FBQ2"/>
<dbReference type="PANTHER" id="PTHR43461:SF1">
    <property type="entry name" value="TRANSMEMBRANE PROTEIN 256"/>
    <property type="match status" value="1"/>
</dbReference>
<protein>
    <submittedName>
        <fullName evidence="7">DUF423 domain-containing protein</fullName>
    </submittedName>
</protein>
<dbReference type="RefSeq" id="WP_152757678.1">
    <property type="nucleotide sequence ID" value="NZ_WHLY01000002.1"/>
</dbReference>
<dbReference type="Proteomes" id="UP000479293">
    <property type="component" value="Unassembled WGS sequence"/>
</dbReference>
<evidence type="ECO:0000256" key="2">
    <source>
        <dbReference type="ARBA" id="ARBA00009694"/>
    </source>
</evidence>
<dbReference type="Pfam" id="PF04241">
    <property type="entry name" value="DUF423"/>
    <property type="match status" value="1"/>
</dbReference>
<dbReference type="InterPro" id="IPR006696">
    <property type="entry name" value="DUF423"/>
</dbReference>
<keyword evidence="5 6" id="KW-0472">Membrane</keyword>
<reference evidence="7 8" key="1">
    <citation type="submission" date="2019-10" db="EMBL/GenBank/DDBJ databases">
        <title>Draft Genome Sequence of Cytophagaceae sp. SJW1-29.</title>
        <authorList>
            <person name="Choi A."/>
        </authorList>
    </citation>
    <scope>NUCLEOTIDE SEQUENCE [LARGE SCALE GENOMIC DNA]</scope>
    <source>
        <strain evidence="7 8">SJW1-29</strain>
    </source>
</reference>
<evidence type="ECO:0000256" key="3">
    <source>
        <dbReference type="ARBA" id="ARBA00022692"/>
    </source>
</evidence>
<feature type="transmembrane region" description="Helical" evidence="6">
    <location>
        <begin position="75"/>
        <end position="102"/>
    </location>
</feature>
<evidence type="ECO:0000313" key="7">
    <source>
        <dbReference type="EMBL" id="MPR32867.1"/>
    </source>
</evidence>